<feature type="disulfide bond" evidence="4">
    <location>
        <begin position="76"/>
        <end position="86"/>
    </location>
</feature>
<feature type="disulfide bond" evidence="4">
    <location>
        <begin position="91"/>
        <end position="97"/>
    </location>
</feature>
<evidence type="ECO:0000256" key="2">
    <source>
        <dbReference type="ARBA" id="ARBA00022729"/>
    </source>
</evidence>
<accession>A0A6P6TRM3</accession>
<keyword evidence="3 4" id="KW-1015">Disulfide bond</keyword>
<dbReference type="InterPro" id="IPR037176">
    <property type="entry name" value="Osmotin/thaumatin-like_sf"/>
</dbReference>
<protein>
    <submittedName>
        <fullName evidence="7">Protein P21-like</fullName>
    </submittedName>
</protein>
<dbReference type="PANTHER" id="PTHR31048">
    <property type="entry name" value="OS03G0233200 PROTEIN"/>
    <property type="match status" value="1"/>
</dbReference>
<keyword evidence="2 5" id="KW-0732">Signal</keyword>
<dbReference type="PRINTS" id="PR00347">
    <property type="entry name" value="THAUMATIN"/>
</dbReference>
<name>A0A6P6TRM3_COFAR</name>
<feature type="disulfide bond" evidence="4">
    <location>
        <begin position="33"/>
        <end position="229"/>
    </location>
</feature>
<dbReference type="PROSITE" id="PS00316">
    <property type="entry name" value="THAUMATIN_1"/>
    <property type="match status" value="1"/>
</dbReference>
<dbReference type="PIRSF" id="PIRSF002703">
    <property type="entry name" value="Thaumatin"/>
    <property type="match status" value="1"/>
</dbReference>
<dbReference type="SUPFAM" id="SSF49870">
    <property type="entry name" value="Osmotin, thaumatin-like protein"/>
    <property type="match status" value="1"/>
</dbReference>
<feature type="disulfide bond" evidence="4">
    <location>
        <begin position="172"/>
        <end position="181"/>
    </location>
</feature>
<feature type="signal peptide" evidence="5">
    <location>
        <begin position="1"/>
        <end position="24"/>
    </location>
</feature>
<feature type="disulfide bond" evidence="4">
    <location>
        <begin position="182"/>
        <end position="188"/>
    </location>
</feature>
<dbReference type="FunFam" id="2.60.110.10:FF:000003">
    <property type="entry name" value="Thaumatin I"/>
    <property type="match status" value="1"/>
</dbReference>
<dbReference type="PROSITE" id="PS51367">
    <property type="entry name" value="THAUMATIN_2"/>
    <property type="match status" value="1"/>
</dbReference>
<dbReference type="Pfam" id="PF00314">
    <property type="entry name" value="Thaumatin"/>
    <property type="match status" value="1"/>
</dbReference>
<dbReference type="Gene3D" id="2.60.110.10">
    <property type="entry name" value="Thaumatin"/>
    <property type="match status" value="1"/>
</dbReference>
<evidence type="ECO:0000256" key="5">
    <source>
        <dbReference type="SAM" id="SignalP"/>
    </source>
</evidence>
<dbReference type="OrthoDB" id="430315at2759"/>
<evidence type="ECO:0000313" key="6">
    <source>
        <dbReference type="Proteomes" id="UP001652660"/>
    </source>
</evidence>
<dbReference type="SMART" id="SM00205">
    <property type="entry name" value="THN"/>
    <property type="match status" value="1"/>
</dbReference>
<comment type="similarity">
    <text evidence="1">Belongs to the thaumatin family.</text>
</comment>
<reference evidence="7" key="2">
    <citation type="submission" date="2025-08" db="UniProtKB">
        <authorList>
            <consortium name="RefSeq"/>
        </authorList>
    </citation>
    <scope>IDENTIFICATION</scope>
    <source>
        <tissue evidence="7">Leaves</tissue>
    </source>
</reference>
<evidence type="ECO:0000256" key="3">
    <source>
        <dbReference type="ARBA" id="ARBA00023157"/>
    </source>
</evidence>
<keyword evidence="6" id="KW-1185">Reference proteome</keyword>
<dbReference type="AlphaFoldDB" id="A0A6P6TRM3"/>
<dbReference type="InterPro" id="IPR001938">
    <property type="entry name" value="Thaumatin"/>
</dbReference>
<proteinExistence type="inferred from homology"/>
<feature type="disulfide bond" evidence="4">
    <location>
        <begin position="158"/>
        <end position="168"/>
    </location>
</feature>
<dbReference type="InterPro" id="IPR017949">
    <property type="entry name" value="Thaumatin_CS"/>
</dbReference>
<organism evidence="6 7">
    <name type="scientific">Coffea arabica</name>
    <name type="common">Arabian coffee</name>
    <dbReference type="NCBI Taxonomy" id="13443"/>
    <lineage>
        <taxon>Eukaryota</taxon>
        <taxon>Viridiplantae</taxon>
        <taxon>Streptophyta</taxon>
        <taxon>Embryophyta</taxon>
        <taxon>Tracheophyta</taxon>
        <taxon>Spermatophyta</taxon>
        <taxon>Magnoliopsida</taxon>
        <taxon>eudicotyledons</taxon>
        <taxon>Gunneridae</taxon>
        <taxon>Pentapetalae</taxon>
        <taxon>asterids</taxon>
        <taxon>lamiids</taxon>
        <taxon>Gentianales</taxon>
        <taxon>Rubiaceae</taxon>
        <taxon>Ixoroideae</taxon>
        <taxon>Gardenieae complex</taxon>
        <taxon>Bertiereae - Coffeeae clade</taxon>
        <taxon>Coffeeae</taxon>
        <taxon>Coffea</taxon>
    </lineage>
</organism>
<feature type="disulfide bond" evidence="4">
    <location>
        <begin position="150"/>
        <end position="201"/>
    </location>
</feature>
<evidence type="ECO:0000313" key="7">
    <source>
        <dbReference type="RefSeq" id="XP_027080770.1"/>
    </source>
</evidence>
<dbReference type="RefSeq" id="XP_027080770.1">
    <property type="nucleotide sequence ID" value="XM_027224969.2"/>
</dbReference>
<evidence type="ECO:0000256" key="4">
    <source>
        <dbReference type="PIRSR" id="PIRSR002703-1"/>
    </source>
</evidence>
<reference evidence="6" key="1">
    <citation type="journal article" date="2025" name="Foods">
        <title>Unveiling the Microbial Signatures of Arabica Coffee Cherries: Insights into Ripeness Specific Diversity, Functional Traits, and Implications for Quality and Safety.</title>
        <authorList>
            <consortium name="RefSeq"/>
            <person name="Tenea G.N."/>
            <person name="Cifuentes V."/>
            <person name="Reyes P."/>
            <person name="Cevallos-Vallejos M."/>
        </authorList>
    </citation>
    <scope>NUCLEOTIDE SEQUENCE [LARGE SCALE GENOMIC DNA]</scope>
</reference>
<sequence length="230" mass="24657">MRFLNFLLISTVLTITLLTTSTQAATFEIQNNCAYTVWAAATPGGGRRLTTGQTWTVNVAATTAGQTGRIWARTNCTFNSNGTGSCQTGDCGGILRCTVDGVHAPPVTLAEYSLNGFNNQDFLDISLLYGFNVPMEFSRPSIGCTGGIRCAADIKRQCPPKLRAPGGCNSPCTVFNTGGYCCTSSLTCERTYLARFFKDMCPNALSYPTDDQSSIYTCPAGGTYRVVFCP</sequence>
<feature type="chain" id="PRO_5028370576" evidence="5">
    <location>
        <begin position="25"/>
        <end position="230"/>
    </location>
</feature>
<dbReference type="Proteomes" id="UP001652660">
    <property type="component" value="Chromosome 8e"/>
</dbReference>
<evidence type="ECO:0000256" key="1">
    <source>
        <dbReference type="ARBA" id="ARBA00010607"/>
    </source>
</evidence>
<dbReference type="GeneID" id="113703567"/>
<gene>
    <name evidence="7" type="primary">LOC113703567</name>
</gene>